<evidence type="ECO:0000256" key="8">
    <source>
        <dbReference type="ARBA" id="ARBA00022692"/>
    </source>
</evidence>
<keyword evidence="10" id="KW-0418">Kinase</keyword>
<dbReference type="CDD" id="cd00082">
    <property type="entry name" value="HisKA"/>
    <property type="match status" value="1"/>
</dbReference>
<dbReference type="EMBL" id="CP034672">
    <property type="protein sequence ID" value="AZS25907.1"/>
    <property type="molecule type" value="Genomic_DNA"/>
</dbReference>
<accession>A0A289GBB6</accession>
<dbReference type="PROSITE" id="PS50885">
    <property type="entry name" value="HAMP"/>
    <property type="match status" value="1"/>
</dbReference>
<dbReference type="SUPFAM" id="SSF55874">
    <property type="entry name" value="ATPase domain of HSP90 chaperone/DNA topoisomerase II/histidine kinase"/>
    <property type="match status" value="1"/>
</dbReference>
<name>A0A289GBB6_VIBAN</name>
<evidence type="ECO:0000256" key="3">
    <source>
        <dbReference type="ARBA" id="ARBA00012438"/>
    </source>
</evidence>
<dbReference type="Pfam" id="PF02518">
    <property type="entry name" value="HATPase_c"/>
    <property type="match status" value="1"/>
</dbReference>
<dbReference type="GO" id="GO:0005886">
    <property type="term" value="C:plasma membrane"/>
    <property type="evidence" value="ECO:0007669"/>
    <property type="project" value="UniProtKB-SubCell"/>
</dbReference>
<dbReference type="PANTHER" id="PTHR44936">
    <property type="entry name" value="SENSOR PROTEIN CREC"/>
    <property type="match status" value="1"/>
</dbReference>
<dbReference type="CDD" id="cd06225">
    <property type="entry name" value="HAMP"/>
    <property type="match status" value="1"/>
</dbReference>
<dbReference type="PROSITE" id="PS50109">
    <property type="entry name" value="HIS_KIN"/>
    <property type="match status" value="1"/>
</dbReference>
<dbReference type="InterPro" id="IPR003660">
    <property type="entry name" value="HAMP_dom"/>
</dbReference>
<evidence type="ECO:0000256" key="5">
    <source>
        <dbReference type="ARBA" id="ARBA00022519"/>
    </source>
</evidence>
<dbReference type="Pfam" id="PF00672">
    <property type="entry name" value="HAMP"/>
    <property type="match status" value="1"/>
</dbReference>
<keyword evidence="13" id="KW-0902">Two-component regulatory system</keyword>
<comment type="catalytic activity">
    <reaction evidence="1">
        <text>ATP + protein L-histidine = ADP + protein N-phospho-L-histidine.</text>
        <dbReference type="EC" id="2.7.13.3"/>
    </reaction>
</comment>
<dbReference type="InterPro" id="IPR004358">
    <property type="entry name" value="Sig_transdc_His_kin-like_C"/>
</dbReference>
<dbReference type="InterPro" id="IPR003661">
    <property type="entry name" value="HisK_dim/P_dom"/>
</dbReference>
<dbReference type="InterPro" id="IPR005467">
    <property type="entry name" value="His_kinase_dom"/>
</dbReference>
<evidence type="ECO:0000256" key="9">
    <source>
        <dbReference type="ARBA" id="ARBA00022741"/>
    </source>
</evidence>
<dbReference type="InterPro" id="IPR003594">
    <property type="entry name" value="HATPase_dom"/>
</dbReference>
<dbReference type="GO" id="GO:0005524">
    <property type="term" value="F:ATP binding"/>
    <property type="evidence" value="ECO:0007669"/>
    <property type="project" value="UniProtKB-KW"/>
</dbReference>
<dbReference type="CDD" id="cd00075">
    <property type="entry name" value="HATPase"/>
    <property type="match status" value="1"/>
</dbReference>
<evidence type="ECO:0000256" key="7">
    <source>
        <dbReference type="ARBA" id="ARBA00022679"/>
    </source>
</evidence>
<evidence type="ECO:0000256" key="6">
    <source>
        <dbReference type="ARBA" id="ARBA00022553"/>
    </source>
</evidence>
<keyword evidence="4" id="KW-1003">Cell membrane</keyword>
<evidence type="ECO:0000256" key="14">
    <source>
        <dbReference type="ARBA" id="ARBA00023136"/>
    </source>
</evidence>
<keyword evidence="6" id="KW-0597">Phosphoprotein</keyword>
<proteinExistence type="predicted"/>
<dbReference type="Proteomes" id="UP000256923">
    <property type="component" value="Chromosome 1"/>
</dbReference>
<keyword evidence="11" id="KW-0067">ATP-binding</keyword>
<dbReference type="SUPFAM" id="SSF47384">
    <property type="entry name" value="Homodimeric domain of signal transducing histidine kinase"/>
    <property type="match status" value="1"/>
</dbReference>
<keyword evidence="7" id="KW-0808">Transferase</keyword>
<dbReference type="InterPro" id="IPR050980">
    <property type="entry name" value="2C_sensor_his_kinase"/>
</dbReference>
<dbReference type="Pfam" id="PF00512">
    <property type="entry name" value="HisKA"/>
    <property type="match status" value="1"/>
</dbReference>
<dbReference type="SMART" id="SM00304">
    <property type="entry name" value="HAMP"/>
    <property type="match status" value="1"/>
</dbReference>
<dbReference type="PRINTS" id="PR00344">
    <property type="entry name" value="BCTRLSENSOR"/>
</dbReference>
<dbReference type="AlphaFoldDB" id="A0A289GBB6"/>
<dbReference type="PANTHER" id="PTHR44936:SF5">
    <property type="entry name" value="SENSOR HISTIDINE KINASE ENVZ"/>
    <property type="match status" value="1"/>
</dbReference>
<evidence type="ECO:0000313" key="16">
    <source>
        <dbReference type="Proteomes" id="UP000256923"/>
    </source>
</evidence>
<dbReference type="InterPro" id="IPR036890">
    <property type="entry name" value="HATPase_C_sf"/>
</dbReference>
<keyword evidence="12" id="KW-1133">Transmembrane helix</keyword>
<keyword evidence="5" id="KW-0997">Cell inner membrane</keyword>
<dbReference type="Gene3D" id="3.30.565.10">
    <property type="entry name" value="Histidine kinase-like ATPase, C-terminal domain"/>
    <property type="match status" value="1"/>
</dbReference>
<comment type="subcellular location">
    <subcellularLocation>
        <location evidence="2">Cell inner membrane</location>
        <topology evidence="2">Multi-pass membrane protein</topology>
    </subcellularLocation>
</comment>
<keyword evidence="9" id="KW-0547">Nucleotide-binding</keyword>
<evidence type="ECO:0000256" key="10">
    <source>
        <dbReference type="ARBA" id="ARBA00022777"/>
    </source>
</evidence>
<evidence type="ECO:0000256" key="1">
    <source>
        <dbReference type="ARBA" id="ARBA00000085"/>
    </source>
</evidence>
<keyword evidence="14" id="KW-0472">Membrane</keyword>
<organism evidence="15 16">
    <name type="scientific">Vibrio anguillarum</name>
    <name type="common">Listonella anguillarum</name>
    <dbReference type="NCBI Taxonomy" id="55601"/>
    <lineage>
        <taxon>Bacteria</taxon>
        <taxon>Pseudomonadati</taxon>
        <taxon>Pseudomonadota</taxon>
        <taxon>Gammaproteobacteria</taxon>
        <taxon>Vibrionales</taxon>
        <taxon>Vibrionaceae</taxon>
        <taxon>Vibrio</taxon>
    </lineage>
</organism>
<evidence type="ECO:0000256" key="2">
    <source>
        <dbReference type="ARBA" id="ARBA00004429"/>
    </source>
</evidence>
<reference evidence="15 16" key="1">
    <citation type="submission" date="2018-12" db="EMBL/GenBank/DDBJ databases">
        <title>Characterization and Draft Genome of Vibrio anguillarum J360 Marine Pathogen Isolated from an Outbreak in Lumpfish (Cyclopterus lumpus).</title>
        <authorList>
            <person name="Vasquez J.I."/>
            <person name="Cao T."/>
            <person name="Chakraborty S."/>
            <person name="Gnanagobal H."/>
            <person name="Wescot J."/>
            <person name="Boyce D."/>
            <person name="Santander J."/>
        </authorList>
    </citation>
    <scope>NUCLEOTIDE SEQUENCE [LARGE SCALE GENOMIC DNA]</scope>
    <source>
        <strain evidence="15 16">J360</strain>
    </source>
</reference>
<sequence>MTLRRLFSRLKPNSLVSRTLLLTLLAVVIAQGIATAIWYSQSKQKELEGISSVSSSMAGMFASTVTFFQSLPVKYRHIVLDQIRNMGGTRFFVSFNKEPLTVEPIIDTPLKRASVDAVREVLQQKLNNVESIQVEFTKPEYLRLLKNDIFLSDLPKSWAYHTLTLEPLNPPVLVVQIELSSHEWVYVAALLPAPYVKLDDTLLRKEQILFLFFSTTILLALTYLLMRRQVRPLRNLAKAANEMSMDIAQRPLREEGATELITATRAFNRMQQRIRRYVADREHLFSAISHDLKTPITRLRLRAELLESDVKREKFNRDLDELEMMVKGALQCVRDTDLHENNSSIDLNEMIQTIVEGYNLTRQVVHFTPTQLEPIIAKPLAIQRVLTNLIGNGVKYGQQVWVKLEENPEWVVITIQDQGPGIPIDKLEAVFEPYFRLADDDQGHGLGLGICRSILHGHGGDLILRNPAHGGLEAQVFIPPTLAV</sequence>
<dbReference type="InterPro" id="IPR036097">
    <property type="entry name" value="HisK_dim/P_sf"/>
</dbReference>
<evidence type="ECO:0000256" key="13">
    <source>
        <dbReference type="ARBA" id="ARBA00023012"/>
    </source>
</evidence>
<evidence type="ECO:0000313" key="15">
    <source>
        <dbReference type="EMBL" id="AZS25907.1"/>
    </source>
</evidence>
<gene>
    <name evidence="15" type="ORF">DYL72_13345</name>
</gene>
<dbReference type="SMART" id="SM00387">
    <property type="entry name" value="HATPase_c"/>
    <property type="match status" value="1"/>
</dbReference>
<evidence type="ECO:0000256" key="12">
    <source>
        <dbReference type="ARBA" id="ARBA00022989"/>
    </source>
</evidence>
<dbReference type="GO" id="GO:0000155">
    <property type="term" value="F:phosphorelay sensor kinase activity"/>
    <property type="evidence" value="ECO:0007669"/>
    <property type="project" value="InterPro"/>
</dbReference>
<evidence type="ECO:0000256" key="4">
    <source>
        <dbReference type="ARBA" id="ARBA00022475"/>
    </source>
</evidence>
<dbReference type="RefSeq" id="WP_019282006.1">
    <property type="nucleotide sequence ID" value="NZ_CP023054.1"/>
</dbReference>
<keyword evidence="8" id="KW-0812">Transmembrane</keyword>
<dbReference type="Gene3D" id="1.10.287.130">
    <property type="match status" value="1"/>
</dbReference>
<protein>
    <recommendedName>
        <fullName evidence="3">histidine kinase</fullName>
        <ecNumber evidence="3">2.7.13.3</ecNumber>
    </recommendedName>
</protein>
<evidence type="ECO:0000256" key="11">
    <source>
        <dbReference type="ARBA" id="ARBA00022840"/>
    </source>
</evidence>
<dbReference type="EC" id="2.7.13.3" evidence="3"/>